<protein>
    <submittedName>
        <fullName evidence="1">Uncharacterized protein</fullName>
    </submittedName>
</protein>
<reference evidence="1" key="1">
    <citation type="submission" date="2022-01" db="EMBL/GenBank/DDBJ databases">
        <title>Jiella avicenniae sp. nov., a novel endophytic bacterium isolated from bark of Avicennia marina.</title>
        <authorList>
            <person name="Tuo L."/>
        </authorList>
    </citation>
    <scope>NUCLEOTIDE SEQUENCE</scope>
    <source>
        <strain evidence="1">CBK1P-4</strain>
    </source>
</reference>
<sequence length="186" mass="20489">MAVRNGRVVSLNARTALEQQVSPDTPITLITIRHLELDGPLRLSTDPTVRTSTDPLTYGTWSRMLSPAITSDVFNLATAAQFDFVLMSAVLPEDREDGTSPVDMVIENVASGMTAMARKLKTPAQVDFAVVLAATPDYVDFAWTGLYTVGSDWDDRAITIPVSREVIQRLSYPFGRMTRSFFPGLF</sequence>
<gene>
    <name evidence="1" type="ORF">LZD57_10815</name>
</gene>
<dbReference type="EMBL" id="JAJUWU010000009">
    <property type="protein sequence ID" value="MCE7028481.1"/>
    <property type="molecule type" value="Genomic_DNA"/>
</dbReference>
<dbReference type="AlphaFoldDB" id="A0A9X1T4E8"/>
<organism evidence="1 2">
    <name type="scientific">Jiella avicenniae</name>
    <dbReference type="NCBI Taxonomy" id="2907202"/>
    <lineage>
        <taxon>Bacteria</taxon>
        <taxon>Pseudomonadati</taxon>
        <taxon>Pseudomonadota</taxon>
        <taxon>Alphaproteobacteria</taxon>
        <taxon>Hyphomicrobiales</taxon>
        <taxon>Aurantimonadaceae</taxon>
        <taxon>Jiella</taxon>
    </lineage>
</organism>
<keyword evidence="2" id="KW-1185">Reference proteome</keyword>
<comment type="caution">
    <text evidence="1">The sequence shown here is derived from an EMBL/GenBank/DDBJ whole genome shotgun (WGS) entry which is preliminary data.</text>
</comment>
<proteinExistence type="predicted"/>
<evidence type="ECO:0000313" key="1">
    <source>
        <dbReference type="EMBL" id="MCE7028481.1"/>
    </source>
</evidence>
<accession>A0A9X1T4E8</accession>
<name>A0A9X1T4E8_9HYPH</name>
<dbReference type="RefSeq" id="WP_233719639.1">
    <property type="nucleotide sequence ID" value="NZ_JAJUWU010000009.1"/>
</dbReference>
<dbReference type="Proteomes" id="UP001139035">
    <property type="component" value="Unassembled WGS sequence"/>
</dbReference>
<evidence type="ECO:0000313" key="2">
    <source>
        <dbReference type="Proteomes" id="UP001139035"/>
    </source>
</evidence>